<dbReference type="InterPro" id="IPR028081">
    <property type="entry name" value="Leu-bd"/>
</dbReference>
<comment type="similarity">
    <text evidence="1">Belongs to the leucine-binding protein family.</text>
</comment>
<feature type="compositionally biased region" description="Basic and acidic residues" evidence="3">
    <location>
        <begin position="12"/>
        <end position="22"/>
    </location>
</feature>
<proteinExistence type="inferred from homology"/>
<keyword evidence="2" id="KW-0732">Signal</keyword>
<evidence type="ECO:0000313" key="6">
    <source>
        <dbReference type="Proteomes" id="UP000272474"/>
    </source>
</evidence>
<dbReference type="Proteomes" id="UP000272474">
    <property type="component" value="Unassembled WGS sequence"/>
</dbReference>
<evidence type="ECO:0000259" key="4">
    <source>
        <dbReference type="PROSITE" id="PS50011"/>
    </source>
</evidence>
<evidence type="ECO:0000256" key="2">
    <source>
        <dbReference type="ARBA" id="ARBA00022729"/>
    </source>
</evidence>
<dbReference type="InterPro" id="IPR011009">
    <property type="entry name" value="Kinase-like_dom_sf"/>
</dbReference>
<keyword evidence="6" id="KW-1185">Reference proteome</keyword>
<dbReference type="GO" id="GO:0004672">
    <property type="term" value="F:protein kinase activity"/>
    <property type="evidence" value="ECO:0007669"/>
    <property type="project" value="InterPro"/>
</dbReference>
<dbReference type="PROSITE" id="PS50011">
    <property type="entry name" value="PROTEIN_KINASE_DOM"/>
    <property type="match status" value="1"/>
</dbReference>
<dbReference type="AlphaFoldDB" id="A0A3A9YSI1"/>
<dbReference type="SUPFAM" id="SSF53822">
    <property type="entry name" value="Periplasmic binding protein-like I"/>
    <property type="match status" value="1"/>
</dbReference>
<gene>
    <name evidence="5" type="ORF">D7294_22380</name>
</gene>
<dbReference type="Pfam" id="PF13458">
    <property type="entry name" value="Peripla_BP_6"/>
    <property type="match status" value="1"/>
</dbReference>
<feature type="region of interest" description="Disordered" evidence="3">
    <location>
        <begin position="1"/>
        <end position="22"/>
    </location>
</feature>
<dbReference type="PANTHER" id="PTHR47151:SF2">
    <property type="entry name" value="AMINO ACID BINDING PROTEIN"/>
    <property type="match status" value="1"/>
</dbReference>
<dbReference type="Gene3D" id="3.40.50.2300">
    <property type="match status" value="2"/>
</dbReference>
<evidence type="ECO:0000313" key="5">
    <source>
        <dbReference type="EMBL" id="RKN38943.1"/>
    </source>
</evidence>
<feature type="region of interest" description="Disordered" evidence="3">
    <location>
        <begin position="289"/>
        <end position="322"/>
    </location>
</feature>
<organism evidence="5 6">
    <name type="scientific">Streptomyces hoynatensis</name>
    <dbReference type="NCBI Taxonomy" id="1141874"/>
    <lineage>
        <taxon>Bacteria</taxon>
        <taxon>Bacillati</taxon>
        <taxon>Actinomycetota</taxon>
        <taxon>Actinomycetes</taxon>
        <taxon>Kitasatosporales</taxon>
        <taxon>Streptomycetaceae</taxon>
        <taxon>Streptomyces</taxon>
    </lineage>
</organism>
<accession>A0A3A9YSI1</accession>
<evidence type="ECO:0000256" key="3">
    <source>
        <dbReference type="SAM" id="MobiDB-lite"/>
    </source>
</evidence>
<comment type="caution">
    <text evidence="5">The sequence shown here is derived from an EMBL/GenBank/DDBJ whole genome shotgun (WGS) entry which is preliminary data.</text>
</comment>
<dbReference type="CDD" id="cd14014">
    <property type="entry name" value="STKc_PknB_like"/>
    <property type="match status" value="1"/>
</dbReference>
<dbReference type="InterPro" id="IPR028082">
    <property type="entry name" value="Peripla_BP_I"/>
</dbReference>
<dbReference type="EMBL" id="RBAL01000015">
    <property type="protein sequence ID" value="RKN38943.1"/>
    <property type="molecule type" value="Genomic_DNA"/>
</dbReference>
<dbReference type="GO" id="GO:0005524">
    <property type="term" value="F:ATP binding"/>
    <property type="evidence" value="ECO:0007669"/>
    <property type="project" value="InterPro"/>
</dbReference>
<dbReference type="Pfam" id="PF00069">
    <property type="entry name" value="Pkinase"/>
    <property type="match status" value="1"/>
</dbReference>
<dbReference type="Gene3D" id="1.10.510.10">
    <property type="entry name" value="Transferase(Phosphotransferase) domain 1"/>
    <property type="match status" value="1"/>
</dbReference>
<dbReference type="InterPro" id="IPR000719">
    <property type="entry name" value="Prot_kinase_dom"/>
</dbReference>
<feature type="domain" description="Protein kinase" evidence="4">
    <location>
        <begin position="37"/>
        <end position="273"/>
    </location>
</feature>
<dbReference type="SUPFAM" id="SSF56112">
    <property type="entry name" value="Protein kinase-like (PK-like)"/>
    <property type="match status" value="1"/>
</dbReference>
<evidence type="ECO:0000256" key="1">
    <source>
        <dbReference type="ARBA" id="ARBA00010062"/>
    </source>
</evidence>
<protein>
    <recommendedName>
        <fullName evidence="4">Protein kinase domain-containing protein</fullName>
    </recommendedName>
</protein>
<feature type="compositionally biased region" description="Pro residues" evidence="3">
    <location>
        <begin position="303"/>
        <end position="313"/>
    </location>
</feature>
<sequence length="719" mass="74667">MAGPPWPAARRMPFESGRERTAVRELEPADPRRIGGYRLVRRLAEGRTGVVYLARSLGGLPVALKLVRAQYALDPGFRARLARDVAATAGVSHRYLVPLLASDTTGGTVWAASPYVPGPTLTAAVTAHGALPADSVRALGGMLAQALDAVHAAGVAHRDVRPGHVLLLPDGPRLTGFGATGTREEPTAPGGAAKDVFALGWVLAYAAAGRAPFGKGGRDPAAAPREEPADLADVPRALLEVLQACLERDPELRPTAAELIVEFARPAGAGPWLPGPLARELAARLAARVPEPEQEPAAGTPPAARPGPPAPEEPPARRRPWPVPRRRVLALLGGGGALLAAGAAAARLLRTPGGAAAAGRRRFAIGLHADLTGRHAAFGESQKNGITLALEESGELGGLPFEVGLHTVDDGGDPARAVAAAGELAADREVLAVIGPTADEVARPAALAYAEAGLPLLALSVGGFEPREGLGTLLHARPNTRSVGLAIPGCLAEEVGPRRVGVIDDRAAGTYSRQTTQAARGAFDPEDVELLPYVLPTGTEDFGEVAGACAAAGVEAVVYGGFARGAGRLARALREAGYTGASLATEQALHRPFFEEAGAAADGWYFLTAYTDAAFDSGTRGFDTVYRRRFVRHAGPYAAEAYDAALMVLEAMRGLLAAGQGLTRGRLLTRLRAAGYHGIARDLAFDAVGDYAGRGPMAYLYRVSEDEVSFRGPVRFPAS</sequence>
<dbReference type="Gene3D" id="3.30.200.20">
    <property type="entry name" value="Phosphorylase Kinase, domain 1"/>
    <property type="match status" value="1"/>
</dbReference>
<reference evidence="5 6" key="1">
    <citation type="journal article" date="2014" name="Int. J. Syst. Evol. Microbiol.">
        <title>Streptomyces hoynatensis sp. nov., isolated from deep marine sediment.</title>
        <authorList>
            <person name="Veyisoglu A."/>
            <person name="Sahin N."/>
        </authorList>
    </citation>
    <scope>NUCLEOTIDE SEQUENCE [LARGE SCALE GENOMIC DNA]</scope>
    <source>
        <strain evidence="5 6">KCTC 29097</strain>
    </source>
</reference>
<name>A0A3A9YSI1_9ACTN</name>
<dbReference type="PANTHER" id="PTHR47151">
    <property type="entry name" value="LEU/ILE/VAL-BINDING ABC TRANSPORTER SUBUNIT"/>
    <property type="match status" value="1"/>
</dbReference>